<evidence type="ECO:0000313" key="5">
    <source>
        <dbReference type="Proteomes" id="UP000664293"/>
    </source>
</evidence>
<dbReference type="PANTHER" id="PTHR30349:SF64">
    <property type="entry name" value="PROPHAGE INTEGRASE INTD-RELATED"/>
    <property type="match status" value="1"/>
</dbReference>
<dbReference type="RefSeq" id="WP_207002150.1">
    <property type="nucleotide sequence ID" value="NZ_JAEKJR010000002.1"/>
</dbReference>
<evidence type="ECO:0000256" key="1">
    <source>
        <dbReference type="ARBA" id="ARBA00022908"/>
    </source>
</evidence>
<accession>A0ABS3E815</accession>
<proteinExistence type="predicted"/>
<dbReference type="Proteomes" id="UP000664293">
    <property type="component" value="Unassembled WGS sequence"/>
</dbReference>
<dbReference type="PANTHER" id="PTHR30349">
    <property type="entry name" value="PHAGE INTEGRASE-RELATED"/>
    <property type="match status" value="1"/>
</dbReference>
<dbReference type="EMBL" id="JAEKJR010000002">
    <property type="protein sequence ID" value="MBN8431442.1"/>
    <property type="molecule type" value="Genomic_DNA"/>
</dbReference>
<keyword evidence="2" id="KW-0233">DNA recombination</keyword>
<dbReference type="SUPFAM" id="SSF56349">
    <property type="entry name" value="DNA breaking-rejoining enzymes"/>
    <property type="match status" value="1"/>
</dbReference>
<organism evidence="4 5">
    <name type="scientific">Microbulbifer salipaludis</name>
    <dbReference type="NCBI Taxonomy" id="187980"/>
    <lineage>
        <taxon>Bacteria</taxon>
        <taxon>Pseudomonadati</taxon>
        <taxon>Pseudomonadota</taxon>
        <taxon>Gammaproteobacteria</taxon>
        <taxon>Cellvibrionales</taxon>
        <taxon>Microbulbiferaceae</taxon>
        <taxon>Microbulbifer</taxon>
    </lineage>
</organism>
<protein>
    <submittedName>
        <fullName evidence="4">Tyrosine-type recombinase/integrase</fullName>
    </submittedName>
</protein>
<name>A0ABS3E815_9GAMM</name>
<dbReference type="InterPro" id="IPR050090">
    <property type="entry name" value="Tyrosine_recombinase_XerCD"/>
</dbReference>
<reference evidence="4 5" key="1">
    <citation type="submission" date="2020-12" db="EMBL/GenBank/DDBJ databases">
        <title>Oil enriched cultivation method for isolating marine PHA-producing bacteria.</title>
        <authorList>
            <person name="Zheng W."/>
            <person name="Yu S."/>
            <person name="Huang Y."/>
        </authorList>
    </citation>
    <scope>NUCLEOTIDE SEQUENCE [LARGE SCALE GENOMIC DNA]</scope>
    <source>
        <strain evidence="4 5">SN0-2</strain>
    </source>
</reference>
<dbReference type="InterPro" id="IPR013762">
    <property type="entry name" value="Integrase-like_cat_sf"/>
</dbReference>
<keyword evidence="5" id="KW-1185">Reference proteome</keyword>
<dbReference type="Gene3D" id="1.10.443.10">
    <property type="entry name" value="Intergrase catalytic core"/>
    <property type="match status" value="1"/>
</dbReference>
<dbReference type="InterPro" id="IPR002104">
    <property type="entry name" value="Integrase_catalytic"/>
</dbReference>
<sequence length="409" mass="47497">MKKIISTKEFLINGTPYPGFPLFYDNEHRLVKDVHRYLVKRCIINGRVKETSWGQYGHSLYDYFDWLEANFVEVEGGISIGDAWKLGCGSDDSPERSVLAQYRDWLLRPLNHPTHPGCGLAISTVNDRLGEVIRFYRYALRERLIGRPPFDLDEIKVRRPTGFLGHTDASQGVVHSPNVLLRNRRALIKVLSKHQIREFLECITNNKHKIFARLALGSGMRREELNTFPLKYVVNTAYLPKEKHWVRVYLDPRDMRIKGEQPRSILISRALMADLWLYVIHERPVEEVRSGKKQLVLFLNQQGKPYDVDHSSIAEGWKKFGLTYPVNLHTHRHTYATHTLYSLNRLKAMGKYKGDPILFVKNRLGHASIHTTMKYLHVLDDLDVEDLQFNHDLDLEELTMDDEIVGEDG</sequence>
<dbReference type="PROSITE" id="PS51898">
    <property type="entry name" value="TYR_RECOMBINASE"/>
    <property type="match status" value="1"/>
</dbReference>
<evidence type="ECO:0000313" key="4">
    <source>
        <dbReference type="EMBL" id="MBN8431442.1"/>
    </source>
</evidence>
<keyword evidence="1" id="KW-0229">DNA integration</keyword>
<dbReference type="InterPro" id="IPR011010">
    <property type="entry name" value="DNA_brk_join_enz"/>
</dbReference>
<evidence type="ECO:0000256" key="2">
    <source>
        <dbReference type="ARBA" id="ARBA00023172"/>
    </source>
</evidence>
<gene>
    <name evidence="4" type="ORF">JF535_11320</name>
</gene>
<dbReference type="Pfam" id="PF00589">
    <property type="entry name" value="Phage_integrase"/>
    <property type="match status" value="1"/>
</dbReference>
<feature type="domain" description="Tyr recombinase" evidence="3">
    <location>
        <begin position="186"/>
        <end position="392"/>
    </location>
</feature>
<evidence type="ECO:0000259" key="3">
    <source>
        <dbReference type="PROSITE" id="PS51898"/>
    </source>
</evidence>
<comment type="caution">
    <text evidence="4">The sequence shown here is derived from an EMBL/GenBank/DDBJ whole genome shotgun (WGS) entry which is preliminary data.</text>
</comment>